<organism evidence="1 2">
    <name type="scientific">Photorhabdus namnaonensis</name>
    <dbReference type="NCBI Taxonomy" id="1851568"/>
    <lineage>
        <taxon>Bacteria</taxon>
        <taxon>Pseudomonadati</taxon>
        <taxon>Pseudomonadota</taxon>
        <taxon>Gammaproteobacteria</taxon>
        <taxon>Enterobacterales</taxon>
        <taxon>Morganellaceae</taxon>
        <taxon>Photorhabdus</taxon>
    </lineage>
</organism>
<evidence type="ECO:0000313" key="2">
    <source>
        <dbReference type="Proteomes" id="UP000092665"/>
    </source>
</evidence>
<proteinExistence type="predicted"/>
<protein>
    <submittedName>
        <fullName evidence="1">Uncharacterized protein</fullName>
    </submittedName>
</protein>
<keyword evidence="2" id="KW-1185">Reference proteome</keyword>
<sequence length="64" mass="7469">MFNTNTNIKTFIFAVKKHADTEQFIVKVKYVAESYQQAKDALSEMLSGYFIIWMGQINNEVHHV</sequence>
<reference evidence="2" key="1">
    <citation type="submission" date="2015-11" db="EMBL/GenBank/DDBJ databases">
        <authorList>
            <person name="Tobias N.J."/>
            <person name="Mishra B."/>
            <person name="Gupta D.K."/>
            <person name="Thines M."/>
            <person name="Stinear T.P."/>
            <person name="Bode H.B."/>
        </authorList>
    </citation>
    <scope>NUCLEOTIDE SEQUENCE [LARGE SCALE GENOMIC DNA]</scope>
    <source>
        <strain evidence="2">PB45.5</strain>
    </source>
</reference>
<accession>A0A1B8YJA2</accession>
<dbReference type="AlphaFoldDB" id="A0A1B8YJA2"/>
<gene>
    <name evidence="1" type="ORF">Phpb_01783</name>
</gene>
<dbReference type="EMBL" id="LOIC01000044">
    <property type="protein sequence ID" value="OCA55165.1"/>
    <property type="molecule type" value="Genomic_DNA"/>
</dbReference>
<dbReference type="RefSeq" id="WP_065390020.1">
    <property type="nucleotide sequence ID" value="NZ_CAWMQN010000044.1"/>
</dbReference>
<comment type="caution">
    <text evidence="1">The sequence shown here is derived from an EMBL/GenBank/DDBJ whole genome shotgun (WGS) entry which is preliminary data.</text>
</comment>
<name>A0A1B8YJA2_9GAMM</name>
<evidence type="ECO:0000313" key="1">
    <source>
        <dbReference type="EMBL" id="OCA55165.1"/>
    </source>
</evidence>
<dbReference type="Proteomes" id="UP000092665">
    <property type="component" value="Unassembled WGS sequence"/>
</dbReference>